<evidence type="ECO:0000313" key="2">
    <source>
        <dbReference type="EMBL" id="CAE1276792.1"/>
    </source>
</evidence>
<feature type="transmembrane region" description="Helical" evidence="1">
    <location>
        <begin position="117"/>
        <end position="145"/>
    </location>
</feature>
<feature type="transmembrane region" description="Helical" evidence="1">
    <location>
        <begin position="72"/>
        <end position="96"/>
    </location>
</feature>
<proteinExistence type="predicted"/>
<feature type="transmembrane region" description="Helical" evidence="1">
    <location>
        <begin position="39"/>
        <end position="60"/>
    </location>
</feature>
<gene>
    <name evidence="2" type="ORF">SPHA_40226</name>
</gene>
<feature type="transmembrane region" description="Helical" evidence="1">
    <location>
        <begin position="194"/>
        <end position="214"/>
    </location>
</feature>
<keyword evidence="3" id="KW-1185">Reference proteome</keyword>
<protein>
    <submittedName>
        <fullName evidence="2">Uncharacterized protein</fullName>
    </submittedName>
</protein>
<organism evidence="2 3">
    <name type="scientific">Acanthosepion pharaonis</name>
    <name type="common">Pharaoh cuttlefish</name>
    <name type="synonym">Sepia pharaonis</name>
    <dbReference type="NCBI Taxonomy" id="158019"/>
    <lineage>
        <taxon>Eukaryota</taxon>
        <taxon>Metazoa</taxon>
        <taxon>Spiralia</taxon>
        <taxon>Lophotrochozoa</taxon>
        <taxon>Mollusca</taxon>
        <taxon>Cephalopoda</taxon>
        <taxon>Coleoidea</taxon>
        <taxon>Decapodiformes</taxon>
        <taxon>Sepiida</taxon>
        <taxon>Sepiina</taxon>
        <taxon>Sepiidae</taxon>
        <taxon>Acanthosepion</taxon>
    </lineage>
</organism>
<keyword evidence="1" id="KW-0472">Membrane</keyword>
<feature type="transmembrane region" description="Helical" evidence="1">
    <location>
        <begin position="220"/>
        <end position="243"/>
    </location>
</feature>
<reference evidence="2" key="1">
    <citation type="submission" date="2021-01" db="EMBL/GenBank/DDBJ databases">
        <authorList>
            <person name="Li R."/>
            <person name="Bekaert M."/>
        </authorList>
    </citation>
    <scope>NUCLEOTIDE SEQUENCE</scope>
    <source>
        <strain evidence="2">Farmed</strain>
    </source>
</reference>
<keyword evidence="1" id="KW-0812">Transmembrane</keyword>
<evidence type="ECO:0000313" key="3">
    <source>
        <dbReference type="Proteomes" id="UP000597762"/>
    </source>
</evidence>
<keyword evidence="1" id="KW-1133">Transmembrane helix</keyword>
<dbReference type="AlphaFoldDB" id="A0A812CSI5"/>
<feature type="transmembrane region" description="Helical" evidence="1">
    <location>
        <begin position="165"/>
        <end position="187"/>
    </location>
</feature>
<feature type="transmembrane region" description="Helical" evidence="1">
    <location>
        <begin position="281"/>
        <end position="299"/>
    </location>
</feature>
<dbReference type="EMBL" id="CAHIKZ030001901">
    <property type="protein sequence ID" value="CAE1276792.1"/>
    <property type="molecule type" value="Genomic_DNA"/>
</dbReference>
<feature type="transmembrane region" description="Helical" evidence="1">
    <location>
        <begin position="250"/>
        <end position="275"/>
    </location>
</feature>
<name>A0A812CSI5_ACAPH</name>
<evidence type="ECO:0000256" key="1">
    <source>
        <dbReference type="SAM" id="Phobius"/>
    </source>
</evidence>
<sequence>MAVPLLFSPRPSLSPAFQSQVFFHFLIFFILFRTRLFSFLGEFLFFFFNFRLPFCSLFPFSFCTPTLSHISFIIRLILLLIFLSFSTFYSLKFLLLRLFLSSVFLSLKLSLKNKLSFSFLFLFSFIHNLYIFLFPSFIFILIILFRPLVSIFSFIFPQSPASFSLSSLYLFLSYCFIFSFPISFLISSSRSIRFILHYILSHLPPYFISYHSLLKSSLSHFLSFFHCFYCFLVYVSFSVFLFTSLFHFSCLCLALFVCFSLSQSYFLPFSVLFLFQSPPLSSVFTLSFPYFSISLSFTFQSIDHIHLSRFEFSYLPIDTRFKHFC</sequence>
<comment type="caution">
    <text evidence="2">The sequence shown here is derived from an EMBL/GenBank/DDBJ whole genome shotgun (WGS) entry which is preliminary data.</text>
</comment>
<dbReference type="Proteomes" id="UP000597762">
    <property type="component" value="Unassembled WGS sequence"/>
</dbReference>
<accession>A0A812CSI5</accession>
<feature type="transmembrane region" description="Helical" evidence="1">
    <location>
        <begin position="12"/>
        <end position="32"/>
    </location>
</feature>